<evidence type="ECO:0000313" key="3">
    <source>
        <dbReference type="Proteomes" id="UP001152622"/>
    </source>
</evidence>
<evidence type="ECO:0000313" key="2">
    <source>
        <dbReference type="EMBL" id="KAJ8367933.1"/>
    </source>
</evidence>
<feature type="region of interest" description="Disordered" evidence="1">
    <location>
        <begin position="1"/>
        <end position="94"/>
    </location>
</feature>
<protein>
    <submittedName>
        <fullName evidence="2">Uncharacterized protein</fullName>
    </submittedName>
</protein>
<keyword evidence="3" id="KW-1185">Reference proteome</keyword>
<name>A0A9Q1FVE3_SYNKA</name>
<feature type="compositionally biased region" description="Basic and acidic residues" evidence="1">
    <location>
        <begin position="1"/>
        <end position="12"/>
    </location>
</feature>
<comment type="caution">
    <text evidence="2">The sequence shown here is derived from an EMBL/GenBank/DDBJ whole genome shotgun (WGS) entry which is preliminary data.</text>
</comment>
<sequence length="122" mass="13242">MPPHARTEKRDLGQVGGTGLRSAPPTPSPYPTPLHRGSSSSSSCATVGLDSPLPEDLGFSLHPDSYPTMPQRYTPPGTPRWRTMPVAGSARRRRVHCHQPVVRTIALNGVGHRCNQSCFSDF</sequence>
<dbReference type="AlphaFoldDB" id="A0A9Q1FVE3"/>
<reference evidence="2" key="1">
    <citation type="journal article" date="2023" name="Science">
        <title>Genome structures resolve the early diversification of teleost fishes.</title>
        <authorList>
            <person name="Parey E."/>
            <person name="Louis A."/>
            <person name="Montfort J."/>
            <person name="Bouchez O."/>
            <person name="Roques C."/>
            <person name="Iampietro C."/>
            <person name="Lluch J."/>
            <person name="Castinel A."/>
            <person name="Donnadieu C."/>
            <person name="Desvignes T."/>
            <person name="Floi Bucao C."/>
            <person name="Jouanno E."/>
            <person name="Wen M."/>
            <person name="Mejri S."/>
            <person name="Dirks R."/>
            <person name="Jansen H."/>
            <person name="Henkel C."/>
            <person name="Chen W.J."/>
            <person name="Zahm M."/>
            <person name="Cabau C."/>
            <person name="Klopp C."/>
            <person name="Thompson A.W."/>
            <person name="Robinson-Rechavi M."/>
            <person name="Braasch I."/>
            <person name="Lecointre G."/>
            <person name="Bobe J."/>
            <person name="Postlethwait J.H."/>
            <person name="Berthelot C."/>
            <person name="Roest Crollius H."/>
            <person name="Guiguen Y."/>
        </authorList>
    </citation>
    <scope>NUCLEOTIDE SEQUENCE</scope>
    <source>
        <strain evidence="2">WJC10195</strain>
    </source>
</reference>
<proteinExistence type="predicted"/>
<dbReference type="EMBL" id="JAINUF010000003">
    <property type="protein sequence ID" value="KAJ8367933.1"/>
    <property type="molecule type" value="Genomic_DNA"/>
</dbReference>
<evidence type="ECO:0000256" key="1">
    <source>
        <dbReference type="SAM" id="MobiDB-lite"/>
    </source>
</evidence>
<gene>
    <name evidence="2" type="ORF">SKAU_G00079610</name>
</gene>
<organism evidence="2 3">
    <name type="scientific">Synaphobranchus kaupii</name>
    <name type="common">Kaup's arrowtooth eel</name>
    <dbReference type="NCBI Taxonomy" id="118154"/>
    <lineage>
        <taxon>Eukaryota</taxon>
        <taxon>Metazoa</taxon>
        <taxon>Chordata</taxon>
        <taxon>Craniata</taxon>
        <taxon>Vertebrata</taxon>
        <taxon>Euteleostomi</taxon>
        <taxon>Actinopterygii</taxon>
        <taxon>Neopterygii</taxon>
        <taxon>Teleostei</taxon>
        <taxon>Anguilliformes</taxon>
        <taxon>Synaphobranchidae</taxon>
        <taxon>Synaphobranchus</taxon>
    </lineage>
</organism>
<dbReference type="Proteomes" id="UP001152622">
    <property type="component" value="Chromosome 3"/>
</dbReference>
<accession>A0A9Q1FVE3</accession>